<accession>A0A5C3PNK6</accession>
<dbReference type="Proteomes" id="UP000308197">
    <property type="component" value="Unassembled WGS sequence"/>
</dbReference>
<gene>
    <name evidence="2" type="ORF">K466DRAFT_372525</name>
</gene>
<evidence type="ECO:0000256" key="1">
    <source>
        <dbReference type="SAM" id="MobiDB-lite"/>
    </source>
</evidence>
<dbReference type="AlphaFoldDB" id="A0A5C3PNK6"/>
<feature type="compositionally biased region" description="Basic and acidic residues" evidence="1">
    <location>
        <begin position="1"/>
        <end position="18"/>
    </location>
</feature>
<keyword evidence="3" id="KW-1185">Reference proteome</keyword>
<evidence type="ECO:0000313" key="3">
    <source>
        <dbReference type="Proteomes" id="UP000308197"/>
    </source>
</evidence>
<dbReference type="PROSITE" id="PS51257">
    <property type="entry name" value="PROKAR_LIPOPROTEIN"/>
    <property type="match status" value="1"/>
</dbReference>
<name>A0A5C3PNK6_9APHY</name>
<proteinExistence type="predicted"/>
<dbReference type="EMBL" id="ML211040">
    <property type="protein sequence ID" value="TFK90647.1"/>
    <property type="molecule type" value="Genomic_DNA"/>
</dbReference>
<feature type="region of interest" description="Disordered" evidence="1">
    <location>
        <begin position="1"/>
        <end position="20"/>
    </location>
</feature>
<protein>
    <submittedName>
        <fullName evidence="2">Uncharacterized protein</fullName>
    </submittedName>
</protein>
<evidence type="ECO:0000313" key="2">
    <source>
        <dbReference type="EMBL" id="TFK90647.1"/>
    </source>
</evidence>
<dbReference type="InParanoid" id="A0A5C3PNK6"/>
<reference evidence="2 3" key="1">
    <citation type="journal article" date="2019" name="Nat. Ecol. Evol.">
        <title>Megaphylogeny resolves global patterns of mushroom evolution.</title>
        <authorList>
            <person name="Varga T."/>
            <person name="Krizsan K."/>
            <person name="Foldi C."/>
            <person name="Dima B."/>
            <person name="Sanchez-Garcia M."/>
            <person name="Sanchez-Ramirez S."/>
            <person name="Szollosi G.J."/>
            <person name="Szarkandi J.G."/>
            <person name="Papp V."/>
            <person name="Albert L."/>
            <person name="Andreopoulos W."/>
            <person name="Angelini C."/>
            <person name="Antonin V."/>
            <person name="Barry K.W."/>
            <person name="Bougher N.L."/>
            <person name="Buchanan P."/>
            <person name="Buyck B."/>
            <person name="Bense V."/>
            <person name="Catcheside P."/>
            <person name="Chovatia M."/>
            <person name="Cooper J."/>
            <person name="Damon W."/>
            <person name="Desjardin D."/>
            <person name="Finy P."/>
            <person name="Geml J."/>
            <person name="Haridas S."/>
            <person name="Hughes K."/>
            <person name="Justo A."/>
            <person name="Karasinski D."/>
            <person name="Kautmanova I."/>
            <person name="Kiss B."/>
            <person name="Kocsube S."/>
            <person name="Kotiranta H."/>
            <person name="LaButti K.M."/>
            <person name="Lechner B.E."/>
            <person name="Liimatainen K."/>
            <person name="Lipzen A."/>
            <person name="Lukacs Z."/>
            <person name="Mihaltcheva S."/>
            <person name="Morgado L.N."/>
            <person name="Niskanen T."/>
            <person name="Noordeloos M.E."/>
            <person name="Ohm R.A."/>
            <person name="Ortiz-Santana B."/>
            <person name="Ovrebo C."/>
            <person name="Racz N."/>
            <person name="Riley R."/>
            <person name="Savchenko A."/>
            <person name="Shiryaev A."/>
            <person name="Soop K."/>
            <person name="Spirin V."/>
            <person name="Szebenyi C."/>
            <person name="Tomsovsky M."/>
            <person name="Tulloss R.E."/>
            <person name="Uehling J."/>
            <person name="Grigoriev I.V."/>
            <person name="Vagvolgyi C."/>
            <person name="Papp T."/>
            <person name="Martin F.M."/>
            <person name="Miettinen O."/>
            <person name="Hibbett D.S."/>
            <person name="Nagy L.G."/>
        </authorList>
    </citation>
    <scope>NUCLEOTIDE SEQUENCE [LARGE SCALE GENOMIC DNA]</scope>
    <source>
        <strain evidence="2 3">HHB13444</strain>
    </source>
</reference>
<organism evidence="2 3">
    <name type="scientific">Polyporus arcularius HHB13444</name>
    <dbReference type="NCBI Taxonomy" id="1314778"/>
    <lineage>
        <taxon>Eukaryota</taxon>
        <taxon>Fungi</taxon>
        <taxon>Dikarya</taxon>
        <taxon>Basidiomycota</taxon>
        <taxon>Agaricomycotina</taxon>
        <taxon>Agaricomycetes</taxon>
        <taxon>Polyporales</taxon>
        <taxon>Polyporaceae</taxon>
        <taxon>Polyporus</taxon>
    </lineage>
</organism>
<sequence>MRYDSTRASQQRDEDRGARAALRSPWYPASSSGACSCYEAVSLVLCCLEVSLPQLSHYVTTHCSSADLLSPDRASSEFWTCNCDRWHRVRRSQVAGKLHSPTRPSPKATNHIRPRPCGCGSWTRAARNADHHAFARLHCPASSYTVWLVRNG</sequence>